<dbReference type="InterPro" id="IPR011333">
    <property type="entry name" value="SKP1/BTB/POZ_sf"/>
</dbReference>
<dbReference type="Pfam" id="PF24681">
    <property type="entry name" value="Kelch_KLHDC2_KLHL20_DRC7"/>
    <property type="match status" value="1"/>
</dbReference>
<accession>A0A419Q6Z7</accession>
<dbReference type="PIRSF" id="PIRSF037037">
    <property type="entry name" value="Kelch-like_protein_gigaxonin"/>
    <property type="match status" value="1"/>
</dbReference>
<dbReference type="OrthoDB" id="45365at2759"/>
<dbReference type="SUPFAM" id="SSF117281">
    <property type="entry name" value="Kelch motif"/>
    <property type="match status" value="1"/>
</dbReference>
<dbReference type="AlphaFoldDB" id="A0A419Q6Z7"/>
<evidence type="ECO:0000313" key="2">
    <source>
        <dbReference type="EMBL" id="KAG5455260.1"/>
    </source>
</evidence>
<organism evidence="2 3">
    <name type="scientific">Clonorchis sinensis</name>
    <name type="common">Chinese liver fluke</name>
    <dbReference type="NCBI Taxonomy" id="79923"/>
    <lineage>
        <taxon>Eukaryota</taxon>
        <taxon>Metazoa</taxon>
        <taxon>Spiralia</taxon>
        <taxon>Lophotrochozoa</taxon>
        <taxon>Platyhelminthes</taxon>
        <taxon>Trematoda</taxon>
        <taxon>Digenea</taxon>
        <taxon>Opisthorchiida</taxon>
        <taxon>Opisthorchiata</taxon>
        <taxon>Opisthorchiidae</taxon>
        <taxon>Clonorchis</taxon>
    </lineage>
</organism>
<dbReference type="PROSITE" id="PS50097">
    <property type="entry name" value="BTB"/>
    <property type="match status" value="1"/>
</dbReference>
<comment type="caution">
    <text evidence="2">The sequence shown here is derived from an EMBL/GenBank/DDBJ whole genome shotgun (WGS) entry which is preliminary data.</text>
</comment>
<dbReference type="PANTHER" id="PTHR24412">
    <property type="entry name" value="KELCH PROTEIN"/>
    <property type="match status" value="1"/>
</dbReference>
<dbReference type="SMART" id="SM00875">
    <property type="entry name" value="BACK"/>
    <property type="match status" value="1"/>
</dbReference>
<dbReference type="Gene3D" id="3.30.710.10">
    <property type="entry name" value="Potassium Channel Kv1.1, Chain A"/>
    <property type="match status" value="1"/>
</dbReference>
<reference evidence="2 3" key="1">
    <citation type="journal article" date="2018" name="Biotechnol. Adv.">
        <title>Improved genomic resources and new bioinformatic workflow for the carcinogenic parasite Clonorchis sinensis: Biotechnological implications.</title>
        <authorList>
            <person name="Wang D."/>
            <person name="Korhonen P.K."/>
            <person name="Gasser R.B."/>
            <person name="Young N.D."/>
        </authorList>
    </citation>
    <scope>NUCLEOTIDE SEQUENCE [LARGE SCALE GENOMIC DNA]</scope>
    <source>
        <strain evidence="2">Cs-k2</strain>
    </source>
</reference>
<feature type="compositionally biased region" description="Polar residues" evidence="1">
    <location>
        <begin position="7"/>
        <end position="18"/>
    </location>
</feature>
<reference evidence="2 3" key="2">
    <citation type="journal article" date="2021" name="Genomics">
        <title>High-quality reference genome for Clonorchis sinensis.</title>
        <authorList>
            <person name="Young N.D."/>
            <person name="Stroehlein A.J."/>
            <person name="Kinkar L."/>
            <person name="Wang T."/>
            <person name="Sohn W.M."/>
            <person name="Chang B.C.H."/>
            <person name="Kaur P."/>
            <person name="Weisz D."/>
            <person name="Dudchenko O."/>
            <person name="Aiden E.L."/>
            <person name="Korhonen P.K."/>
            <person name="Gasser R.B."/>
        </authorList>
    </citation>
    <scope>NUCLEOTIDE SEQUENCE [LARGE SCALE GENOMIC DNA]</scope>
    <source>
        <strain evidence="2">Cs-k2</strain>
    </source>
</reference>
<dbReference type="Gene3D" id="2.120.10.80">
    <property type="entry name" value="Kelch-type beta propeller"/>
    <property type="match status" value="1"/>
</dbReference>
<proteinExistence type="predicted"/>
<dbReference type="Pfam" id="PF07707">
    <property type="entry name" value="BACK"/>
    <property type="match status" value="1"/>
</dbReference>
<dbReference type="InterPro" id="IPR011705">
    <property type="entry name" value="BACK"/>
</dbReference>
<keyword evidence="3" id="KW-1185">Reference proteome</keyword>
<protein>
    <submittedName>
        <fullName evidence="2">Kelch-like protein 3</fullName>
    </submittedName>
</protein>
<dbReference type="InterPro" id="IPR006652">
    <property type="entry name" value="Kelch_1"/>
</dbReference>
<dbReference type="InterPro" id="IPR015915">
    <property type="entry name" value="Kelch-typ_b-propeller"/>
</dbReference>
<name>A0A419Q6Z7_CLOSI</name>
<evidence type="ECO:0000256" key="1">
    <source>
        <dbReference type="SAM" id="MobiDB-lite"/>
    </source>
</evidence>
<dbReference type="Proteomes" id="UP000286415">
    <property type="component" value="Unassembled WGS sequence"/>
</dbReference>
<dbReference type="EMBL" id="NIRI02000005">
    <property type="protein sequence ID" value="KAG5455260.1"/>
    <property type="molecule type" value="Genomic_DNA"/>
</dbReference>
<dbReference type="STRING" id="79923.A0A419Q6Z7"/>
<dbReference type="InterPro" id="IPR017096">
    <property type="entry name" value="BTB-kelch_protein"/>
</dbReference>
<dbReference type="SMART" id="SM00612">
    <property type="entry name" value="Kelch"/>
    <property type="match status" value="5"/>
</dbReference>
<dbReference type="SMART" id="SM00225">
    <property type="entry name" value="BTB"/>
    <property type="match status" value="1"/>
</dbReference>
<evidence type="ECO:0000313" key="3">
    <source>
        <dbReference type="Proteomes" id="UP000286415"/>
    </source>
</evidence>
<dbReference type="InParanoid" id="A0A419Q6Z7"/>
<dbReference type="SUPFAM" id="SSF54695">
    <property type="entry name" value="POZ domain"/>
    <property type="match status" value="1"/>
</dbReference>
<feature type="region of interest" description="Disordered" evidence="1">
    <location>
        <begin position="1"/>
        <end position="61"/>
    </location>
</feature>
<dbReference type="Gene3D" id="1.25.40.420">
    <property type="match status" value="1"/>
</dbReference>
<dbReference type="InterPro" id="IPR000210">
    <property type="entry name" value="BTB/POZ_dom"/>
</dbReference>
<sequence length="680" mass="75364">MEHNESLGATENDASQDLWTADNDEKKVNAPDAKLNEASQLVGNERVTDPLGPNNEDDISGDSFRRKLATLHSINIKFPNSQNIKTGSEESLAASGSDGLTYKDLDSEAHRVHQLLAMNRLREEQKYCDLVVRCGQNEFPAHSNILAASSDYFDRLLSEGNSSTVPRVVEIQGVDQTVLADLINFIYTGKLRIATDTVQNLMIGAHILQLNEVLIDGSQFLTDRLHPTNWVDILRFADLLKNEQLVETCRSFSKDHLNEVLEEGEQLGMLNLEQFTELISTTTPNVSEERRFNAIRSWVSYDPRNREQSAAELCQFVHIPGLPRNCLQQLYDTKEQWKNTSWLSEFLLEALNNPVIGQSKQTTYKPFSSGKEGILLVFDGHEEYIQVYDIQTQEWKPTAEERDNQQTDTGRQNMVPDLPEKREGCAAVVFNGLVYVLGGRTPEITFSVLILDPVQQSWKDGPPMDTPRWCLGAAVLGGKIYAVGGSDPFASSALNSVEVLDPSTDTWLPISPMSCCRSSLGVATVRGKLYAVGGYNTSGPIWTVNCLPSAESYDPETDTWTAIAPMNFPRYGLRACELNDRLYAVGGAPDLVRTLNVVEVYNLDTNSWHRASGMIENRSQFGLAVSEGFLYAIGGYDGNASLGSIECYDASNNKWSLLPQCALQVTHPISAVCIDPASKS</sequence>
<dbReference type="Pfam" id="PF01344">
    <property type="entry name" value="Kelch_1"/>
    <property type="match status" value="1"/>
</dbReference>
<dbReference type="PANTHER" id="PTHR24412:SF441">
    <property type="entry name" value="KELCH-LIKE PROTEIN 28"/>
    <property type="match status" value="1"/>
</dbReference>
<feature type="region of interest" description="Disordered" evidence="1">
    <location>
        <begin position="396"/>
        <end position="417"/>
    </location>
</feature>
<gene>
    <name evidence="2" type="ORF">CSKR_113742</name>
</gene>
<dbReference type="Pfam" id="PF00651">
    <property type="entry name" value="BTB"/>
    <property type="match status" value="1"/>
</dbReference>